<evidence type="ECO:0000313" key="1">
    <source>
        <dbReference type="EMBL" id="ESP03477.1"/>
    </source>
</evidence>
<reference evidence="1 2" key="1">
    <citation type="journal article" date="2013" name="Nature">
        <title>Insights into bilaterian evolution from three spiralian genomes.</title>
        <authorList>
            <person name="Simakov O."/>
            <person name="Marletaz F."/>
            <person name="Cho S.J."/>
            <person name="Edsinger-Gonzales E."/>
            <person name="Havlak P."/>
            <person name="Hellsten U."/>
            <person name="Kuo D.H."/>
            <person name="Larsson T."/>
            <person name="Lv J."/>
            <person name="Arendt D."/>
            <person name="Savage R."/>
            <person name="Osoegawa K."/>
            <person name="de Jong P."/>
            <person name="Grimwood J."/>
            <person name="Chapman J.A."/>
            <person name="Shapiro H."/>
            <person name="Aerts A."/>
            <person name="Otillar R.P."/>
            <person name="Terry A.Y."/>
            <person name="Boore J.L."/>
            <person name="Grigoriev I.V."/>
            <person name="Lindberg D.R."/>
            <person name="Seaver E.C."/>
            <person name="Weisblat D.A."/>
            <person name="Putnam N.H."/>
            <person name="Rokhsar D.S."/>
        </authorList>
    </citation>
    <scope>NUCLEOTIDE SEQUENCE [LARGE SCALE GENOMIC DNA]</scope>
</reference>
<dbReference type="HOGENOM" id="CLU_2064095_0_0_1"/>
<gene>
    <name evidence="1" type="ORF">LOTGIDRAFT_171414</name>
</gene>
<dbReference type="RefSeq" id="XP_009045857.1">
    <property type="nucleotide sequence ID" value="XM_009047609.1"/>
</dbReference>
<dbReference type="CTD" id="20241772"/>
<keyword evidence="2" id="KW-1185">Reference proteome</keyword>
<name>V4BBP5_LOTGI</name>
<dbReference type="OrthoDB" id="7680611at2759"/>
<dbReference type="GeneID" id="20241772"/>
<evidence type="ECO:0000313" key="2">
    <source>
        <dbReference type="Proteomes" id="UP000030746"/>
    </source>
</evidence>
<proteinExistence type="predicted"/>
<dbReference type="Proteomes" id="UP000030746">
    <property type="component" value="Unassembled WGS sequence"/>
</dbReference>
<accession>V4BBP5</accession>
<organism evidence="1 2">
    <name type="scientific">Lottia gigantea</name>
    <name type="common">Giant owl limpet</name>
    <dbReference type="NCBI Taxonomy" id="225164"/>
    <lineage>
        <taxon>Eukaryota</taxon>
        <taxon>Metazoa</taxon>
        <taxon>Spiralia</taxon>
        <taxon>Lophotrochozoa</taxon>
        <taxon>Mollusca</taxon>
        <taxon>Gastropoda</taxon>
        <taxon>Patellogastropoda</taxon>
        <taxon>Lottioidea</taxon>
        <taxon>Lottiidae</taxon>
        <taxon>Lottia</taxon>
    </lineage>
</organism>
<dbReference type="AlphaFoldDB" id="V4BBP5"/>
<dbReference type="EMBL" id="KB200010">
    <property type="protein sequence ID" value="ESP03477.1"/>
    <property type="molecule type" value="Genomic_DNA"/>
</dbReference>
<protein>
    <submittedName>
        <fullName evidence="1">Uncharacterized protein</fullName>
    </submittedName>
</protein>
<sequence length="119" mass="13565">MSMIIAQTPNTYFGSDIQKSLDFHGQNTPEKNISPVIITLVQVQDEINSTSPPTYELIDQDKEQIIGIREEKLTELETKHNDNSEIVTIQKQLLNLVDKTQLENLKSLISKLDDKITKK</sequence>
<dbReference type="KEGG" id="lgi:LOTGIDRAFT_171414"/>